<evidence type="ECO:0000259" key="3">
    <source>
        <dbReference type="PROSITE" id="PS50894"/>
    </source>
</evidence>
<feature type="modified residue" description="Phosphohistidine" evidence="2">
    <location>
        <position position="58"/>
    </location>
</feature>
<dbReference type="PROSITE" id="PS50894">
    <property type="entry name" value="HPT"/>
    <property type="match status" value="1"/>
</dbReference>
<reference evidence="5" key="1">
    <citation type="submission" date="2016-11" db="EMBL/GenBank/DDBJ databases">
        <authorList>
            <person name="Varghese N."/>
            <person name="Submissions S."/>
        </authorList>
    </citation>
    <scope>NUCLEOTIDE SEQUENCE [LARGE SCALE GENOMIC DNA]</scope>
    <source>
        <strain evidence="5">DSM 16579</strain>
    </source>
</reference>
<organism evidence="4 5">
    <name type="scientific">Marinomonas polaris DSM 16579</name>
    <dbReference type="NCBI Taxonomy" id="1122206"/>
    <lineage>
        <taxon>Bacteria</taxon>
        <taxon>Pseudomonadati</taxon>
        <taxon>Pseudomonadota</taxon>
        <taxon>Gammaproteobacteria</taxon>
        <taxon>Oceanospirillales</taxon>
        <taxon>Oceanospirillaceae</taxon>
        <taxon>Marinomonas</taxon>
    </lineage>
</organism>
<dbReference type="InterPro" id="IPR036641">
    <property type="entry name" value="HPT_dom_sf"/>
</dbReference>
<dbReference type="Proteomes" id="UP000184517">
    <property type="component" value="Unassembled WGS sequence"/>
</dbReference>
<dbReference type="OrthoDB" id="6106485at2"/>
<keyword evidence="1" id="KW-0902">Two-component regulatory system</keyword>
<sequence>MFEPKVFDNTDYESRLAYNHELMTLVAVEFVKEATTLLGVLQAHMADEDWDNFALVAHRLKGAALEVSGYRFCRLIAEMEKLSIKRESGLLPTSYVTLNDEFKALVLALNQEVLR</sequence>
<evidence type="ECO:0000313" key="5">
    <source>
        <dbReference type="Proteomes" id="UP000184517"/>
    </source>
</evidence>
<dbReference type="EMBL" id="FQVF01000005">
    <property type="protein sequence ID" value="SHF05019.1"/>
    <property type="molecule type" value="Genomic_DNA"/>
</dbReference>
<dbReference type="GO" id="GO:0000160">
    <property type="term" value="P:phosphorelay signal transduction system"/>
    <property type="evidence" value="ECO:0007669"/>
    <property type="project" value="UniProtKB-KW"/>
</dbReference>
<evidence type="ECO:0000256" key="2">
    <source>
        <dbReference type="PROSITE-ProRule" id="PRU00110"/>
    </source>
</evidence>
<keyword evidence="5" id="KW-1185">Reference proteome</keyword>
<name>A0A1M4YH44_9GAMM</name>
<dbReference type="Gene3D" id="1.20.120.160">
    <property type="entry name" value="HPT domain"/>
    <property type="match status" value="1"/>
</dbReference>
<evidence type="ECO:0000313" key="4">
    <source>
        <dbReference type="EMBL" id="SHF05019.1"/>
    </source>
</evidence>
<feature type="domain" description="HPt" evidence="3">
    <location>
        <begin position="19"/>
        <end position="115"/>
    </location>
</feature>
<keyword evidence="2" id="KW-0597">Phosphoprotein</keyword>
<dbReference type="STRING" id="1122206.SAMN02745753_01219"/>
<dbReference type="AlphaFoldDB" id="A0A1M4YH44"/>
<dbReference type="SUPFAM" id="SSF47226">
    <property type="entry name" value="Histidine-containing phosphotransfer domain, HPT domain"/>
    <property type="match status" value="1"/>
</dbReference>
<accession>A0A1M4YH44</accession>
<evidence type="ECO:0000256" key="1">
    <source>
        <dbReference type="ARBA" id="ARBA00023012"/>
    </source>
</evidence>
<protein>
    <submittedName>
        <fullName evidence="4">HPt (Histidine-containing phosphotransfer) domain-containing protein</fullName>
    </submittedName>
</protein>
<dbReference type="RefSeq" id="WP_072838832.1">
    <property type="nucleotide sequence ID" value="NZ_FQVF01000005.1"/>
</dbReference>
<gene>
    <name evidence="4" type="ORF">SAMN02745753_01219</name>
</gene>
<dbReference type="Pfam" id="PF01627">
    <property type="entry name" value="Hpt"/>
    <property type="match status" value="1"/>
</dbReference>
<dbReference type="GO" id="GO:0004672">
    <property type="term" value="F:protein kinase activity"/>
    <property type="evidence" value="ECO:0007669"/>
    <property type="project" value="UniProtKB-ARBA"/>
</dbReference>
<dbReference type="InterPro" id="IPR008207">
    <property type="entry name" value="Sig_transdc_His_kin_Hpt_dom"/>
</dbReference>
<proteinExistence type="predicted"/>